<accession>A0A437UQH9</accession>
<proteinExistence type="predicted"/>
<evidence type="ECO:0000313" key="2">
    <source>
        <dbReference type="Proteomes" id="UP000288388"/>
    </source>
</evidence>
<name>A0A437UQH9_ENTAV</name>
<dbReference type="Proteomes" id="UP000288388">
    <property type="component" value="Unassembled WGS sequence"/>
</dbReference>
<dbReference type="EMBL" id="RYZS01000001">
    <property type="protein sequence ID" value="RVU95893.1"/>
    <property type="molecule type" value="Genomic_DNA"/>
</dbReference>
<dbReference type="RefSeq" id="WP_127979379.1">
    <property type="nucleotide sequence ID" value="NZ_JAQLBW010000024.1"/>
</dbReference>
<comment type="caution">
    <text evidence="1">The sequence shown here is derived from an EMBL/GenBank/DDBJ whole genome shotgun (WGS) entry which is preliminary data.</text>
</comment>
<protein>
    <recommendedName>
        <fullName evidence="3">Transposase</fullName>
    </recommendedName>
</protein>
<dbReference type="AlphaFoldDB" id="A0A437UQH9"/>
<evidence type="ECO:0008006" key="3">
    <source>
        <dbReference type="Google" id="ProtNLM"/>
    </source>
</evidence>
<gene>
    <name evidence="1" type="ORF">EK398_14175</name>
</gene>
<evidence type="ECO:0000313" key="1">
    <source>
        <dbReference type="EMBL" id="RVU95893.1"/>
    </source>
</evidence>
<sequence length="106" mass="11864">MGIDKKTKVINDAVAAISQLYGGTAGLGQAKEEALREKYEQAYKQEYEQAYEQAYKEAYAEGVEIGSRKVKIKAATYLLTKDYSIEDISEMTELDVDTVKELAVKK</sequence>
<organism evidence="1 2">
    <name type="scientific">Enterococcus avium</name>
    <name type="common">Streptococcus avium</name>
    <dbReference type="NCBI Taxonomy" id="33945"/>
    <lineage>
        <taxon>Bacteria</taxon>
        <taxon>Bacillati</taxon>
        <taxon>Bacillota</taxon>
        <taxon>Bacilli</taxon>
        <taxon>Lactobacillales</taxon>
        <taxon>Enterococcaceae</taxon>
        <taxon>Enterococcus</taxon>
    </lineage>
</organism>
<reference evidence="1 2" key="1">
    <citation type="submission" date="2018-12" db="EMBL/GenBank/DDBJ databases">
        <title>A novel vanA-carrying plasmid in a clinical isolate of Enterococcus avium.</title>
        <authorList>
            <person name="Bernasconi O.J."/>
            <person name="Luzzaro F."/>
            <person name="Endimiani A."/>
        </authorList>
    </citation>
    <scope>NUCLEOTIDE SEQUENCE [LARGE SCALE GENOMIC DNA]</scope>
    <source>
        <strain evidence="1 2">LC0559/18</strain>
    </source>
</reference>